<gene>
    <name evidence="11" type="primary">LOC101673742</name>
</gene>
<feature type="domain" description="SPATA31-like" evidence="9">
    <location>
        <begin position="68"/>
        <end position="151"/>
    </location>
</feature>
<feature type="region of interest" description="Disordered" evidence="6">
    <location>
        <begin position="507"/>
        <end position="546"/>
    </location>
</feature>
<feature type="compositionally biased region" description="Basic residues" evidence="6">
    <location>
        <begin position="1289"/>
        <end position="1300"/>
    </location>
</feature>
<dbReference type="InterPro" id="IPR027970">
    <property type="entry name" value="SPATA31-like"/>
</dbReference>
<dbReference type="PANTHER" id="PTHR21859">
    <property type="entry name" value="ACROSOME-SPECIFIC PROTEIN"/>
    <property type="match status" value="1"/>
</dbReference>
<feature type="region of interest" description="Disordered" evidence="6">
    <location>
        <begin position="1110"/>
        <end position="1157"/>
    </location>
</feature>
<feature type="region of interest" description="Disordered" evidence="6">
    <location>
        <begin position="933"/>
        <end position="952"/>
    </location>
</feature>
<keyword evidence="4 7" id="KW-0472">Membrane</keyword>
<feature type="region of interest" description="Disordered" evidence="6">
    <location>
        <begin position="59"/>
        <end position="83"/>
    </location>
</feature>
<keyword evidence="3 7" id="KW-1133">Transmembrane helix</keyword>
<feature type="region of interest" description="Disordered" evidence="6">
    <location>
        <begin position="679"/>
        <end position="780"/>
    </location>
</feature>
<dbReference type="Proteomes" id="UP000000715">
    <property type="component" value="Unplaced"/>
</dbReference>
<evidence type="ECO:0000256" key="4">
    <source>
        <dbReference type="ARBA" id="ARBA00023136"/>
    </source>
</evidence>
<feature type="transmembrane region" description="Helical" evidence="7">
    <location>
        <begin position="33"/>
        <end position="55"/>
    </location>
</feature>
<evidence type="ECO:0000313" key="11">
    <source>
        <dbReference type="RefSeq" id="XP_044930789.1"/>
    </source>
</evidence>
<organism evidence="10 11">
    <name type="scientific">Mustela putorius furo</name>
    <name type="common">European domestic ferret</name>
    <name type="synonym">Mustela furo</name>
    <dbReference type="NCBI Taxonomy" id="9669"/>
    <lineage>
        <taxon>Eukaryota</taxon>
        <taxon>Metazoa</taxon>
        <taxon>Chordata</taxon>
        <taxon>Craniata</taxon>
        <taxon>Vertebrata</taxon>
        <taxon>Euteleostomi</taxon>
        <taxon>Mammalia</taxon>
        <taxon>Eutheria</taxon>
        <taxon>Laurasiatheria</taxon>
        <taxon>Carnivora</taxon>
        <taxon>Caniformia</taxon>
        <taxon>Musteloidea</taxon>
        <taxon>Mustelidae</taxon>
        <taxon>Mustelinae</taxon>
        <taxon>Mustela</taxon>
    </lineage>
</organism>
<feature type="region of interest" description="Disordered" evidence="6">
    <location>
        <begin position="1363"/>
        <end position="1392"/>
    </location>
</feature>
<evidence type="ECO:0000256" key="3">
    <source>
        <dbReference type="ARBA" id="ARBA00022989"/>
    </source>
</evidence>
<evidence type="ECO:0000259" key="9">
    <source>
        <dbReference type="Pfam" id="PF15371"/>
    </source>
</evidence>
<evidence type="ECO:0000256" key="1">
    <source>
        <dbReference type="ARBA" id="ARBA00004167"/>
    </source>
</evidence>
<sequence length="1392" mass="154828">MDFKHWSVLPFLNGDTKPCLSFGSTCLEIDPNITFLCGLGLLLLFLCYLVGIPLPTRKTKTTQKRQGRAKRRRKGGTLEGDRWHRREAEDTRKLISVLRSPLGRHHDTIHFRQLLCPDPSCEVCNSATAEINQLVFLQALEDSTPLTSTAPVTTSSFTRSPDFSAVPPGDLISAPLPKPSPPPASIFSPNPVIPVADFFAPSPPGDPLPPKPFPPLDSKFPRDHFPPQPLAFPSVQPHHAHTVGRSVQTETVSLSTTFSLDPTLSQDVSPLPELSQRVNPTETFARHPTPPTRSASPAPDCNLTVPQSKPISISRKPVPQSSPPDSSGGLSPYVSKIVGIDPSNLSILDLPWWQTHAKGFFPSTLAPRDFRQEVLALHSSEASSRGDPGAKLVETGDLSLLSPDALALLEKQRQKRSDFLLWKQSKGSFAKQTIVDTHDLASSLPFWSTRNTSKELHMHQQRPYPTTWEEGHLQQTPIQLFWGLQTPPSESFFPAADASDRIWNASPEQEAPVVPHPLPPSLPENPPQLLPQTPPLPSPPVQPQAHLQSPIPILPSGPLPDIKICGVCLHRPRNEPENLTPAEMQHLEWNVLQKVQKRVWGLPTLVQRSQEDYCPSAPNPSLSHKATKAQVVISIPPGQFPLNEELRRKLESHLRKRLIQHRWGIPRRIYESLALMSRPSTLSQLPESQRFRGRSWIPKSPSKLNDTESISDEDSEKLHLEDGEQPEEGSGTQEHSPENGPKEDLLSDLESSSDKDMGHDSESKLTSPSENSSTVSVETVGQTKLENVLKIHLHKKSEEVSEGHLPETVHHSWNTIQQTSLPSQKSQAEITQRRLPPSEFEVNTCQELPFVEPRVQQMLESHLKRFRWRMLWGLPSRVLESIEIFKSRKATSPCSPSCSTKLIPAANSKPGGVSPLRGSLRSLHADKAGTANSASILDHPHPAASTVGKEERRIPRQLSSNIHLLVEDVPKMKHERQTLKPVKHVTIANRWPPKPPLPNYKGNEHQVKTTIPPSIPVPQDPKSLNVKEQLLHELKLMLEDREHSQAQAQYTGLPPASDHWTYMASLTHAPRVSLRDKRGSQVLCVPPEDTGIPMEQQQEPWVPKLVIRKCQNKNPPPATDSTRPPFSKPQERGGGDTGLGTSQLRTDRFPTKDAALKKRFPTQDSVLKVKLGSSLPRSYHKRVNCLLKAFHRRVSLLLKALLVIFFFQWVTPGVKCKRHENSQEKPSPLSSVKSRGLLNGRAALTRMPKAQKIMTAVGKFQEERMGHLACNMQHLPSASHSLPNPSLGKPRRKHKCRPRHSLSQGILSTTGFLPVRRQIPGPASKKLSLLAKAFLEVTDSSETRTDSPSTLWHLRTRYHIRSIPSSMPLRTPAPHPKATCGHQAASGLRPLS</sequence>
<comment type="subcellular location">
    <subcellularLocation>
        <location evidence="1">Membrane</location>
        <topology evidence="1">Single-pass membrane protein</topology>
    </subcellularLocation>
</comment>
<dbReference type="GeneID" id="101673742"/>
<evidence type="ECO:0000256" key="6">
    <source>
        <dbReference type="SAM" id="MobiDB-lite"/>
    </source>
</evidence>
<dbReference type="GO" id="GO:0016020">
    <property type="term" value="C:membrane"/>
    <property type="evidence" value="ECO:0007669"/>
    <property type="project" value="UniProtKB-SubCell"/>
</dbReference>
<feature type="compositionally biased region" description="Basic and acidic residues" evidence="6">
    <location>
        <begin position="735"/>
        <end position="745"/>
    </location>
</feature>
<evidence type="ECO:0000313" key="10">
    <source>
        <dbReference type="Proteomes" id="UP000000715"/>
    </source>
</evidence>
<dbReference type="RefSeq" id="XP_044930789.1">
    <property type="nucleotide sequence ID" value="XM_045074854.1"/>
</dbReference>
<feature type="compositionally biased region" description="Pro residues" evidence="6">
    <location>
        <begin position="514"/>
        <end position="542"/>
    </location>
</feature>
<feature type="region of interest" description="Disordered" evidence="6">
    <location>
        <begin position="1278"/>
        <end position="1300"/>
    </location>
</feature>
<reference evidence="11" key="1">
    <citation type="submission" date="2025-08" db="UniProtKB">
        <authorList>
            <consortium name="RefSeq"/>
        </authorList>
    </citation>
    <scope>IDENTIFICATION</scope>
    <source>
        <tissue evidence="11">Brain</tissue>
    </source>
</reference>
<dbReference type="PANTHER" id="PTHR21859:SF12">
    <property type="entry name" value="SPERMATOGENESIS-ASSOCIATED PROTEIN 31D1"/>
    <property type="match status" value="1"/>
</dbReference>
<dbReference type="InterPro" id="IPR039509">
    <property type="entry name" value="SPATA31"/>
</dbReference>
<name>A0A8U0UXT3_MUSPF</name>
<evidence type="ECO:0000256" key="5">
    <source>
        <dbReference type="ARBA" id="ARBA00035009"/>
    </source>
</evidence>
<dbReference type="Pfam" id="PF15371">
    <property type="entry name" value="DUF4599"/>
    <property type="match status" value="1"/>
</dbReference>
<evidence type="ECO:0000256" key="2">
    <source>
        <dbReference type="ARBA" id="ARBA00022692"/>
    </source>
</evidence>
<dbReference type="Pfam" id="PF14650">
    <property type="entry name" value="FAM75"/>
    <property type="match status" value="1"/>
</dbReference>
<keyword evidence="10" id="KW-1185">Reference proteome</keyword>
<feature type="compositionally biased region" description="Low complexity" evidence="6">
    <location>
        <begin position="766"/>
        <end position="780"/>
    </location>
</feature>
<evidence type="ECO:0000256" key="7">
    <source>
        <dbReference type="SAM" id="Phobius"/>
    </source>
</evidence>
<protein>
    <submittedName>
        <fullName evidence="11">Spermatogenesis-associated protein 31D1-like</fullName>
    </submittedName>
</protein>
<feature type="region of interest" description="Disordered" evidence="6">
    <location>
        <begin position="261"/>
        <end position="330"/>
    </location>
</feature>
<feature type="compositionally biased region" description="Low complexity" evidence="6">
    <location>
        <begin position="317"/>
        <end position="330"/>
    </location>
</feature>
<accession>A0A8U0UXT3</accession>
<proteinExistence type="inferred from homology"/>
<feature type="domain" description="SPATA31" evidence="8">
    <location>
        <begin position="460"/>
        <end position="813"/>
    </location>
</feature>
<evidence type="ECO:0000259" key="8">
    <source>
        <dbReference type="Pfam" id="PF14650"/>
    </source>
</evidence>
<feature type="compositionally biased region" description="Basic residues" evidence="6">
    <location>
        <begin position="59"/>
        <end position="75"/>
    </location>
</feature>
<keyword evidence="2 7" id="KW-0812">Transmembrane</keyword>
<feature type="compositionally biased region" description="Basic and acidic residues" evidence="6">
    <location>
        <begin position="1145"/>
        <end position="1156"/>
    </location>
</feature>
<dbReference type="OrthoDB" id="9633439at2759"/>
<feature type="compositionally biased region" description="Basic and acidic residues" evidence="6">
    <location>
        <begin position="752"/>
        <end position="763"/>
    </location>
</feature>
<comment type="similarity">
    <text evidence="5">Belongs to the SPATA31 family.</text>
</comment>